<protein>
    <submittedName>
        <fullName evidence="1">Uncharacterized protein</fullName>
    </submittedName>
</protein>
<comment type="caution">
    <text evidence="1">The sequence shown here is derived from an EMBL/GenBank/DDBJ whole genome shotgun (WGS) entry which is preliminary data.</text>
</comment>
<proteinExistence type="predicted"/>
<accession>A0ACC1L822</accession>
<dbReference type="Proteomes" id="UP001140087">
    <property type="component" value="Unassembled WGS sequence"/>
</dbReference>
<gene>
    <name evidence="1" type="ORF">H4R21_002179</name>
</gene>
<evidence type="ECO:0000313" key="1">
    <source>
        <dbReference type="EMBL" id="KAJ2803060.1"/>
    </source>
</evidence>
<sequence>MLVLGAWKSGRHLLVPYLYQQACSQYRAGDETRFQRLSALVLAFYVREYAGSIGPAAIRGLLVDVNERLIRLSPHHYAMLILYFGKTGNLGEVLRVFEQAMDDPETRAAEATYYNVFRAFGCAFALQKRRAAGGAEAEAADGLDGDEDDDPYGHAAGADDEALVAADSDAAAAGAGRRLDRLQAARTCMRIFQGMTGSRVDVGFRTYRELVFCLFQFDMGDKARRVFEFAVANLPGEEIKAHLVAHYLRLVAPTPHERQLVLRGLLQQNEGLLAAVRSFSRRTLVDQFGIFDGDLAGFIAGAARPPATERGGAFQRRFLSRMHKARRAAAFVRCVLAGSDPTGEFKGYSFPALRPDASGLAAVEAEIGAACRHMRELSPAWLRHRDVIHALLPVLCAAPFGGEEGADPDGAGFIRNLVLECHDVDQFMARLDHARIEDYDVELVNHFLRVKYLGLTFRRYAEEKAAAAGGDRTRHLFWPSFMYSVSHAPLVLGDRSPLASVDRSAYARQVAGAVPAAKASWAQLTDMCGRDPHSRVSPNANTVSIFISVAGYAEDWAFGRRVWHDAARLMGRAGAPSTDGAPLLPGSPRPLERVRAYKCYLNLATQATQARSRELPFCEDALVDMFELMDRNGADVTSGLLCQAITAAFRVGQLDVAGALEQWQLHREQRGLAPPGFVQRYFAAQGLPEVPPELTSVLGLVRGAAGCPRLVGLISRRTRRRVG</sequence>
<evidence type="ECO:0000313" key="2">
    <source>
        <dbReference type="Proteomes" id="UP001140087"/>
    </source>
</evidence>
<dbReference type="EMBL" id="JANBUN010000530">
    <property type="protein sequence ID" value="KAJ2803060.1"/>
    <property type="molecule type" value="Genomic_DNA"/>
</dbReference>
<name>A0ACC1L822_9FUNG</name>
<keyword evidence="2" id="KW-1185">Reference proteome</keyword>
<reference evidence="1" key="1">
    <citation type="submission" date="2022-07" db="EMBL/GenBank/DDBJ databases">
        <title>Phylogenomic reconstructions and comparative analyses of Kickxellomycotina fungi.</title>
        <authorList>
            <person name="Reynolds N.K."/>
            <person name="Stajich J.E."/>
            <person name="Barry K."/>
            <person name="Grigoriev I.V."/>
            <person name="Crous P."/>
            <person name="Smith M.E."/>
        </authorList>
    </citation>
    <scope>NUCLEOTIDE SEQUENCE</scope>
    <source>
        <strain evidence="1">BCRC 34780</strain>
    </source>
</reference>
<organism evidence="1 2">
    <name type="scientific">Coemansia helicoidea</name>
    <dbReference type="NCBI Taxonomy" id="1286919"/>
    <lineage>
        <taxon>Eukaryota</taxon>
        <taxon>Fungi</taxon>
        <taxon>Fungi incertae sedis</taxon>
        <taxon>Zoopagomycota</taxon>
        <taxon>Kickxellomycotina</taxon>
        <taxon>Kickxellomycetes</taxon>
        <taxon>Kickxellales</taxon>
        <taxon>Kickxellaceae</taxon>
        <taxon>Coemansia</taxon>
    </lineage>
</organism>